<dbReference type="AlphaFoldDB" id="E1IEN6"/>
<accession>E1IEN6</accession>
<evidence type="ECO:0000259" key="3">
    <source>
        <dbReference type="Pfam" id="PF04069"/>
    </source>
</evidence>
<dbReference type="Proteomes" id="UP000054010">
    <property type="component" value="Unassembled WGS sequence"/>
</dbReference>
<evidence type="ECO:0000313" key="5">
    <source>
        <dbReference type="Proteomes" id="UP000054010"/>
    </source>
</evidence>
<evidence type="ECO:0000256" key="1">
    <source>
        <dbReference type="SAM" id="MobiDB-lite"/>
    </source>
</evidence>
<comment type="caution">
    <text evidence="4">The sequence shown here is derived from an EMBL/GenBank/DDBJ whole genome shotgun (WGS) entry which is preliminary data.</text>
</comment>
<keyword evidence="5" id="KW-1185">Reference proteome</keyword>
<dbReference type="SUPFAM" id="SSF53850">
    <property type="entry name" value="Periplasmic binding protein-like II"/>
    <property type="match status" value="1"/>
</dbReference>
<sequence>MTLALVVLLAACGQTAPAAPTTAPAASPAAANPTTPAESPTTDATTPAESPTAAAEPTAVPSGATIRIGSKHFTEAILVAEMYALMLEENGFTVERKFSLGATAIAHEALVGGDIDLYPEYTSTGLQVVLKQPALPDEAAIMAALRKGYEEQFQVTWLNPSPFNNTNVFAMTKAKAEELGVTTFSDLVPLSGELRLGGPPEFPEREDNKAILAMYGFDPKFSGDNYVQLDSGSLRYEALTRGDVDVVVAFGTDGQIAGLGLTVLQDDKNAYPIYQIAPVIRQDALNANPQIAEILNTMAPVLTSEIMAGLNWQVDGPEKKEISVVAREFLVSQGLIK</sequence>
<dbReference type="EMBL" id="ADVR01000061">
    <property type="protein sequence ID" value="EFO80328.1"/>
    <property type="molecule type" value="Genomic_DNA"/>
</dbReference>
<dbReference type="Gene3D" id="3.40.190.10">
    <property type="entry name" value="Periplasmic binding protein-like II"/>
    <property type="match status" value="1"/>
</dbReference>
<gene>
    <name evidence="4" type="ORF">OSCT_1787</name>
</gene>
<feature type="domain" description="ABC-type glycine betaine transport system substrate-binding" evidence="3">
    <location>
        <begin position="64"/>
        <end position="330"/>
    </location>
</feature>
<dbReference type="GO" id="GO:0043190">
    <property type="term" value="C:ATP-binding cassette (ABC) transporter complex"/>
    <property type="evidence" value="ECO:0007669"/>
    <property type="project" value="InterPro"/>
</dbReference>
<evidence type="ECO:0000313" key="4">
    <source>
        <dbReference type="EMBL" id="EFO80328.1"/>
    </source>
</evidence>
<reference evidence="4 5" key="1">
    <citation type="journal article" date="2011" name="J. Bacteriol.">
        <title>Draft genome sequence of the anoxygenic filamentous phototrophic bacterium Oscillochloris trichoides subsp. DG-6.</title>
        <authorList>
            <person name="Kuznetsov B.B."/>
            <person name="Ivanovsky R.N."/>
            <person name="Keppen O.I."/>
            <person name="Sukhacheva M.V."/>
            <person name="Bumazhkin B.K."/>
            <person name="Patutina E.O."/>
            <person name="Beletsky A.V."/>
            <person name="Mardanov A.V."/>
            <person name="Baslerov R.V."/>
            <person name="Panteleeva A.N."/>
            <person name="Kolganova T.V."/>
            <person name="Ravin N.V."/>
            <person name="Skryabin K.G."/>
        </authorList>
    </citation>
    <scope>NUCLEOTIDE SEQUENCE [LARGE SCALE GENOMIC DNA]</scope>
    <source>
        <strain evidence="4 5">DG-6</strain>
    </source>
</reference>
<feature type="region of interest" description="Disordered" evidence="1">
    <location>
        <begin position="19"/>
        <end position="61"/>
    </location>
</feature>
<dbReference type="OrthoDB" id="9801163at2"/>
<feature type="chain" id="PRO_5003146922" evidence="2">
    <location>
        <begin position="19"/>
        <end position="337"/>
    </location>
</feature>
<evidence type="ECO:0000256" key="2">
    <source>
        <dbReference type="SAM" id="SignalP"/>
    </source>
</evidence>
<proteinExistence type="predicted"/>
<dbReference type="eggNOG" id="COG1732">
    <property type="taxonomic scope" value="Bacteria"/>
</dbReference>
<feature type="signal peptide" evidence="2">
    <location>
        <begin position="1"/>
        <end position="18"/>
    </location>
</feature>
<name>E1IEN6_9CHLR</name>
<dbReference type="Pfam" id="PF04069">
    <property type="entry name" value="OpuAC"/>
    <property type="match status" value="1"/>
</dbReference>
<dbReference type="Gene3D" id="3.40.190.120">
    <property type="entry name" value="Osmoprotection protein (prox), domain 2"/>
    <property type="match status" value="1"/>
</dbReference>
<dbReference type="InterPro" id="IPR007210">
    <property type="entry name" value="ABC_Gly_betaine_transp_sub-bd"/>
</dbReference>
<keyword evidence="2" id="KW-0732">Signal</keyword>
<organism evidence="4 5">
    <name type="scientific">Oscillochloris trichoides DG-6</name>
    <dbReference type="NCBI Taxonomy" id="765420"/>
    <lineage>
        <taxon>Bacteria</taxon>
        <taxon>Bacillati</taxon>
        <taxon>Chloroflexota</taxon>
        <taxon>Chloroflexia</taxon>
        <taxon>Chloroflexales</taxon>
        <taxon>Chloroflexineae</taxon>
        <taxon>Oscillochloridaceae</taxon>
        <taxon>Oscillochloris</taxon>
    </lineage>
</organism>
<dbReference type="STRING" id="765420.OSCT_1787"/>
<dbReference type="HOGENOM" id="CLU_038355_1_0_0"/>
<dbReference type="GO" id="GO:0022857">
    <property type="term" value="F:transmembrane transporter activity"/>
    <property type="evidence" value="ECO:0007669"/>
    <property type="project" value="InterPro"/>
</dbReference>
<protein>
    <submittedName>
        <fullName evidence="4">Substrate-binding region of ABC-type glycine betaine transport system</fullName>
    </submittedName>
</protein>